<dbReference type="Pfam" id="PF22688">
    <property type="entry name" value="Hda_lid"/>
    <property type="match status" value="1"/>
</dbReference>
<dbReference type="GO" id="GO:0032297">
    <property type="term" value="P:negative regulation of DNA-templated DNA replication initiation"/>
    <property type="evidence" value="ECO:0007669"/>
    <property type="project" value="InterPro"/>
</dbReference>
<evidence type="ECO:0000313" key="3">
    <source>
        <dbReference type="EMBL" id="VFJ64887.1"/>
    </source>
</evidence>
<dbReference type="PANTHER" id="PTHR30050">
    <property type="entry name" value="CHROMOSOMAL REPLICATION INITIATOR PROTEIN DNAA"/>
    <property type="match status" value="1"/>
</dbReference>
<feature type="domain" description="Hda lid" evidence="2">
    <location>
        <begin position="168"/>
        <end position="231"/>
    </location>
</feature>
<dbReference type="InterPro" id="IPR013317">
    <property type="entry name" value="DnaA_dom"/>
</dbReference>
<dbReference type="AlphaFoldDB" id="A0A450TD85"/>
<proteinExistence type="predicted"/>
<dbReference type="GO" id="GO:0006270">
    <property type="term" value="P:DNA replication initiation"/>
    <property type="evidence" value="ECO:0007669"/>
    <property type="project" value="TreeGrafter"/>
</dbReference>
<gene>
    <name evidence="3" type="ORF">BECKDK2373C_GA0170839_11234</name>
</gene>
<dbReference type="InterPro" id="IPR017788">
    <property type="entry name" value="Hda"/>
</dbReference>
<dbReference type="EMBL" id="CAADEY010000123">
    <property type="protein sequence ID" value="VFJ64887.1"/>
    <property type="molecule type" value="Genomic_DNA"/>
</dbReference>
<accession>A0A450TD85</accession>
<dbReference type="InterPro" id="IPR027417">
    <property type="entry name" value="P-loop_NTPase"/>
</dbReference>
<dbReference type="SUPFAM" id="SSF52540">
    <property type="entry name" value="P-loop containing nucleoside triphosphate hydrolases"/>
    <property type="match status" value="1"/>
</dbReference>
<dbReference type="Gene3D" id="1.10.8.60">
    <property type="match status" value="1"/>
</dbReference>
<evidence type="ECO:0000259" key="2">
    <source>
        <dbReference type="Pfam" id="PF22688"/>
    </source>
</evidence>
<name>A0A450TD85_9GAMM</name>
<protein>
    <submittedName>
        <fullName evidence="3">Regulatory inactivation of DnaA Hda protein</fullName>
    </submittedName>
</protein>
<dbReference type="Gene3D" id="3.40.50.300">
    <property type="entry name" value="P-loop containing nucleotide triphosphate hydrolases"/>
    <property type="match status" value="1"/>
</dbReference>
<dbReference type="PANTHER" id="PTHR30050:SF5">
    <property type="entry name" value="DNAA REGULATORY INACTIVATOR HDA"/>
    <property type="match status" value="1"/>
</dbReference>
<dbReference type="NCBIfam" id="TIGR03420">
    <property type="entry name" value="DnaA_homol_Hda"/>
    <property type="match status" value="1"/>
</dbReference>
<feature type="domain" description="Chromosomal replication initiator protein DnaA ATPAse" evidence="1">
    <location>
        <begin position="18"/>
        <end position="155"/>
    </location>
</feature>
<dbReference type="Pfam" id="PF00308">
    <property type="entry name" value="Bac_DnaA"/>
    <property type="match status" value="1"/>
</dbReference>
<organism evidence="3">
    <name type="scientific">Candidatus Kentrum sp. DK</name>
    <dbReference type="NCBI Taxonomy" id="2126562"/>
    <lineage>
        <taxon>Bacteria</taxon>
        <taxon>Pseudomonadati</taxon>
        <taxon>Pseudomonadota</taxon>
        <taxon>Gammaproteobacteria</taxon>
        <taxon>Candidatus Kentrum</taxon>
    </lineage>
</organism>
<evidence type="ECO:0000259" key="1">
    <source>
        <dbReference type="Pfam" id="PF00308"/>
    </source>
</evidence>
<sequence length="234" mass="25922">MTPSTPKQIPLPLGLRNEPSFTNFISGPNREAATAVEGLAGGVGDRVLYLWGEHGTGKSHLLRAACQRATQQDRAAIYLSCRMPDLIEKNRDEYAHAALVCIDDIDILAGNREKETGIFHLYNLLETKGGGLLVAGVKTPTGAGFSLRDLGSRLTAALVLRLHPLDEDGKRRALQCRAREIGFTLSDEVINFLLRRCNRDMPSLFSLLDRIDEATLVEKRRATIPFVRELLEQM</sequence>
<reference evidence="3" key="1">
    <citation type="submission" date="2019-02" db="EMBL/GenBank/DDBJ databases">
        <authorList>
            <person name="Gruber-Vodicka R. H."/>
            <person name="Seah K. B. B."/>
        </authorList>
    </citation>
    <scope>NUCLEOTIDE SEQUENCE</scope>
    <source>
        <strain evidence="3">BECK_DK161</strain>
    </source>
</reference>
<dbReference type="InterPro" id="IPR055199">
    <property type="entry name" value="Hda_lid"/>
</dbReference>